<name>A0A1D1YD31_9ARAE</name>
<accession>A0A1D1YD31</accession>
<dbReference type="EMBL" id="GDJX01015399">
    <property type="protein sequence ID" value="JAT52537.1"/>
    <property type="molecule type" value="Transcribed_RNA"/>
</dbReference>
<sequence length="242" mass="26867">NEVKNFWNSTIKKKLISRAVDVLAVPAISNPLPSCEELLAMDNGYSNEMMGAQDGFYLPPVAEFLPQCFDNKDLPNNYRPDMAIIPTPLQPQVTSFECPPLERHQCYCLYQPVHGDLRHDVDDSSHHQEPQSFISCPTLIDYCHHDDPQAKWNNAKVSMPCGQALMNNAELARGVPWSFSLNHQVDPNCGVLPCFHSQPDPFDPKETTNQADGIGAFMGSSSSPPASVSHSSFHVNPCGVMW</sequence>
<organism evidence="1">
    <name type="scientific">Anthurium amnicola</name>
    <dbReference type="NCBI Taxonomy" id="1678845"/>
    <lineage>
        <taxon>Eukaryota</taxon>
        <taxon>Viridiplantae</taxon>
        <taxon>Streptophyta</taxon>
        <taxon>Embryophyta</taxon>
        <taxon>Tracheophyta</taxon>
        <taxon>Spermatophyta</taxon>
        <taxon>Magnoliopsida</taxon>
        <taxon>Liliopsida</taxon>
        <taxon>Araceae</taxon>
        <taxon>Pothoideae</taxon>
        <taxon>Potheae</taxon>
        <taxon>Anthurium</taxon>
    </lineage>
</organism>
<reference evidence="1" key="1">
    <citation type="submission" date="2015-07" db="EMBL/GenBank/DDBJ databases">
        <title>Transcriptome Assembly of Anthurium amnicola.</title>
        <authorList>
            <person name="Suzuki J."/>
        </authorList>
    </citation>
    <scope>NUCLEOTIDE SEQUENCE</scope>
</reference>
<evidence type="ECO:0000313" key="1">
    <source>
        <dbReference type="EMBL" id="JAT52537.1"/>
    </source>
</evidence>
<protein>
    <submittedName>
        <fullName evidence="1">Myb-related protein 330</fullName>
    </submittedName>
</protein>
<feature type="non-terminal residue" evidence="1">
    <location>
        <position position="1"/>
    </location>
</feature>
<gene>
    <name evidence="1" type="primary">MYB330_1</name>
    <name evidence="1" type="ORF">g.15694</name>
</gene>
<dbReference type="AlphaFoldDB" id="A0A1D1YD31"/>
<proteinExistence type="predicted"/>